<dbReference type="AlphaFoldDB" id="A0ABD3P6M6"/>
<name>A0ABD3P6M6_9STRA</name>
<gene>
    <name evidence="1" type="ORF">ACHAW5_003241</name>
</gene>
<sequence length="61" mass="7075">MYSVEIAVDPHRFFVRDDYYNNMNIEGGSDSTSQKGFKIYNIIMSSIISYETTNIKRKASK</sequence>
<reference evidence="1 2" key="1">
    <citation type="submission" date="2024-10" db="EMBL/GenBank/DDBJ databases">
        <title>Updated reference genomes for cyclostephanoid diatoms.</title>
        <authorList>
            <person name="Roberts W.R."/>
            <person name="Alverson A.J."/>
        </authorList>
    </citation>
    <scope>NUCLEOTIDE SEQUENCE [LARGE SCALE GENOMIC DNA]</scope>
    <source>
        <strain evidence="1 2">AJA276-08</strain>
    </source>
</reference>
<proteinExistence type="predicted"/>
<protein>
    <submittedName>
        <fullName evidence="1">Uncharacterized protein</fullName>
    </submittedName>
</protein>
<evidence type="ECO:0000313" key="2">
    <source>
        <dbReference type="Proteomes" id="UP001530315"/>
    </source>
</evidence>
<keyword evidence="2" id="KW-1185">Reference proteome</keyword>
<dbReference type="Proteomes" id="UP001530315">
    <property type="component" value="Unassembled WGS sequence"/>
</dbReference>
<comment type="caution">
    <text evidence="1">The sequence shown here is derived from an EMBL/GenBank/DDBJ whole genome shotgun (WGS) entry which is preliminary data.</text>
</comment>
<evidence type="ECO:0000313" key="1">
    <source>
        <dbReference type="EMBL" id="KAL3783269.1"/>
    </source>
</evidence>
<organism evidence="1 2">
    <name type="scientific">Stephanodiscus triporus</name>
    <dbReference type="NCBI Taxonomy" id="2934178"/>
    <lineage>
        <taxon>Eukaryota</taxon>
        <taxon>Sar</taxon>
        <taxon>Stramenopiles</taxon>
        <taxon>Ochrophyta</taxon>
        <taxon>Bacillariophyta</taxon>
        <taxon>Coscinodiscophyceae</taxon>
        <taxon>Thalassiosirophycidae</taxon>
        <taxon>Stephanodiscales</taxon>
        <taxon>Stephanodiscaceae</taxon>
        <taxon>Stephanodiscus</taxon>
    </lineage>
</organism>
<accession>A0ABD3P6M6</accession>
<dbReference type="EMBL" id="JALLAZ020000981">
    <property type="protein sequence ID" value="KAL3783269.1"/>
    <property type="molecule type" value="Genomic_DNA"/>
</dbReference>